<proteinExistence type="predicted"/>
<organism evidence="2 3">
    <name type="scientific">Litoribrevibacter euphylliae</name>
    <dbReference type="NCBI Taxonomy" id="1834034"/>
    <lineage>
        <taxon>Bacteria</taxon>
        <taxon>Pseudomonadati</taxon>
        <taxon>Pseudomonadota</taxon>
        <taxon>Gammaproteobacteria</taxon>
        <taxon>Oceanospirillales</taxon>
        <taxon>Oceanospirillaceae</taxon>
        <taxon>Litoribrevibacter</taxon>
    </lineage>
</organism>
<keyword evidence="3" id="KW-1185">Reference proteome</keyword>
<comment type="caution">
    <text evidence="2">The sequence shown here is derived from an EMBL/GenBank/DDBJ whole genome shotgun (WGS) entry which is preliminary data.</text>
</comment>
<accession>A0ABV7HDA7</accession>
<dbReference type="RefSeq" id="WP_386721440.1">
    <property type="nucleotide sequence ID" value="NZ_JBHRSZ010000004.1"/>
</dbReference>
<reference evidence="3" key="1">
    <citation type="journal article" date="2019" name="Int. J. Syst. Evol. Microbiol.">
        <title>The Global Catalogue of Microorganisms (GCM) 10K type strain sequencing project: providing services to taxonomists for standard genome sequencing and annotation.</title>
        <authorList>
            <consortium name="The Broad Institute Genomics Platform"/>
            <consortium name="The Broad Institute Genome Sequencing Center for Infectious Disease"/>
            <person name="Wu L."/>
            <person name="Ma J."/>
        </authorList>
    </citation>
    <scope>NUCLEOTIDE SEQUENCE [LARGE SCALE GENOMIC DNA]</scope>
    <source>
        <strain evidence="3">KCTC 52438</strain>
    </source>
</reference>
<protein>
    <submittedName>
        <fullName evidence="2">PhnA protein</fullName>
    </submittedName>
</protein>
<name>A0ABV7HDA7_9GAMM</name>
<evidence type="ECO:0000313" key="2">
    <source>
        <dbReference type="EMBL" id="MFC3151874.1"/>
    </source>
</evidence>
<sequence>MSKGLEKHKHRSESLSYFGKDLVRRSGSHCELCDASGTRLTVFEVPPVPKEAELFHCIFICDTCRGQIEKPKTLNADHWRCLNTSAWSPEPAIQVMSVLLIDQLIANVKDNEWLQDLKEQLYLTEEIQEWIDSAQSQK</sequence>
<gene>
    <name evidence="2" type="ORF">ACFOEK_12610</name>
</gene>
<dbReference type="EMBL" id="JBHRSZ010000004">
    <property type="protein sequence ID" value="MFC3151874.1"/>
    <property type="molecule type" value="Genomic_DNA"/>
</dbReference>
<dbReference type="SMART" id="SM00782">
    <property type="entry name" value="PhnA_Zn_Ribbon"/>
    <property type="match status" value="1"/>
</dbReference>
<dbReference type="InterPro" id="IPR013991">
    <property type="entry name" value="PhnaA_N_proteobac"/>
</dbReference>
<feature type="domain" description="PhnA protein N-terminal proteobacterial" evidence="1">
    <location>
        <begin position="21"/>
        <end position="69"/>
    </location>
</feature>
<evidence type="ECO:0000259" key="1">
    <source>
        <dbReference type="SMART" id="SM00782"/>
    </source>
</evidence>
<dbReference type="Proteomes" id="UP001595476">
    <property type="component" value="Unassembled WGS sequence"/>
</dbReference>
<evidence type="ECO:0000313" key="3">
    <source>
        <dbReference type="Proteomes" id="UP001595476"/>
    </source>
</evidence>